<evidence type="ECO:0000313" key="2">
    <source>
        <dbReference type="EMBL" id="GFE65706.1"/>
    </source>
</evidence>
<name>A0A6N6JHI0_9RHOB</name>
<dbReference type="PANTHER" id="PTHR41521:SF4">
    <property type="entry name" value="BLR0684 PROTEIN"/>
    <property type="match status" value="1"/>
</dbReference>
<dbReference type="AlphaFoldDB" id="A0A6N6JHI0"/>
<evidence type="ECO:0000259" key="1">
    <source>
        <dbReference type="Pfam" id="PF07045"/>
    </source>
</evidence>
<sequence length="105" mass="11810">MSDTSPVYMIVMLDIDDMPAFFEDYANPLQAIHARHGVEVLAATPEPQVLEGNYAKSFTVLLKFASAEAHADWWSDPDYQPLRERRHELTNTESSVAMVVPTFAP</sequence>
<dbReference type="SUPFAM" id="SSF54909">
    <property type="entry name" value="Dimeric alpha+beta barrel"/>
    <property type="match status" value="1"/>
</dbReference>
<dbReference type="EMBL" id="BLJE01000003">
    <property type="protein sequence ID" value="GFE65706.1"/>
    <property type="molecule type" value="Genomic_DNA"/>
</dbReference>
<dbReference type="Pfam" id="PF07045">
    <property type="entry name" value="DUF1330"/>
    <property type="match status" value="1"/>
</dbReference>
<feature type="domain" description="DUF1330" evidence="1">
    <location>
        <begin position="7"/>
        <end position="96"/>
    </location>
</feature>
<dbReference type="RefSeq" id="WP_159808087.1">
    <property type="nucleotide sequence ID" value="NZ_BLJE01000003.1"/>
</dbReference>
<organism evidence="2 3">
    <name type="scientific">Litoreibacter roseus</name>
    <dbReference type="NCBI Taxonomy" id="2601869"/>
    <lineage>
        <taxon>Bacteria</taxon>
        <taxon>Pseudomonadati</taxon>
        <taxon>Pseudomonadota</taxon>
        <taxon>Alphaproteobacteria</taxon>
        <taxon>Rhodobacterales</taxon>
        <taxon>Roseobacteraceae</taxon>
        <taxon>Litoreibacter</taxon>
    </lineage>
</organism>
<dbReference type="PANTHER" id="PTHR41521">
    <property type="match status" value="1"/>
</dbReference>
<evidence type="ECO:0000313" key="3">
    <source>
        <dbReference type="Proteomes" id="UP000436822"/>
    </source>
</evidence>
<comment type="caution">
    <text evidence="2">The sequence shown here is derived from an EMBL/GenBank/DDBJ whole genome shotgun (WGS) entry which is preliminary data.</text>
</comment>
<reference evidence="2 3" key="1">
    <citation type="submission" date="2019-12" db="EMBL/GenBank/DDBJ databases">
        <title>Litoreibacter badius sp. nov., a novel bacteriochlorophyll a-containing bacterium in the genus Litoreibacter.</title>
        <authorList>
            <person name="Kanamuro M."/>
            <person name="Takabe Y."/>
            <person name="Mori K."/>
            <person name="Takaichi S."/>
            <person name="Hanada S."/>
        </authorList>
    </citation>
    <scope>NUCLEOTIDE SEQUENCE [LARGE SCALE GENOMIC DNA]</scope>
    <source>
        <strain evidence="2 3">K6</strain>
    </source>
</reference>
<proteinExistence type="predicted"/>
<keyword evidence="3" id="KW-1185">Reference proteome</keyword>
<dbReference type="Proteomes" id="UP000436822">
    <property type="component" value="Unassembled WGS sequence"/>
</dbReference>
<accession>A0A6N6JHI0</accession>
<gene>
    <name evidence="2" type="ORF">KIN_27800</name>
</gene>
<dbReference type="InterPro" id="IPR011008">
    <property type="entry name" value="Dimeric_a/b-barrel"/>
</dbReference>
<dbReference type="InterPro" id="IPR010753">
    <property type="entry name" value="DUF1330"/>
</dbReference>
<dbReference type="OrthoDB" id="9806380at2"/>
<dbReference type="Gene3D" id="3.30.70.100">
    <property type="match status" value="1"/>
</dbReference>
<protein>
    <recommendedName>
        <fullName evidence="1">DUF1330 domain-containing protein</fullName>
    </recommendedName>
</protein>